<dbReference type="AlphaFoldDB" id="A0A1E3KC96"/>
<evidence type="ECO:0000313" key="4">
    <source>
        <dbReference type="Proteomes" id="UP000095149"/>
    </source>
</evidence>
<organism evidence="3 4">
    <name type="scientific">Cryptococcus amylolentus CBS 6273</name>
    <dbReference type="NCBI Taxonomy" id="1296118"/>
    <lineage>
        <taxon>Eukaryota</taxon>
        <taxon>Fungi</taxon>
        <taxon>Dikarya</taxon>
        <taxon>Basidiomycota</taxon>
        <taxon>Agaricomycotina</taxon>
        <taxon>Tremellomycetes</taxon>
        <taxon>Tremellales</taxon>
        <taxon>Cryptococcaceae</taxon>
        <taxon>Cryptococcus</taxon>
    </lineage>
</organism>
<dbReference type="InterPro" id="IPR045142">
    <property type="entry name" value="BCAS3-like"/>
</dbReference>
<dbReference type="EMBL" id="MEKH01000002">
    <property type="protein sequence ID" value="ODO10714.1"/>
    <property type="molecule type" value="Genomic_DNA"/>
</dbReference>
<dbReference type="GO" id="GO:0006914">
    <property type="term" value="P:autophagy"/>
    <property type="evidence" value="ECO:0007669"/>
    <property type="project" value="InterPro"/>
</dbReference>
<dbReference type="OrthoDB" id="25778at2759"/>
<feature type="compositionally biased region" description="Low complexity" evidence="1">
    <location>
        <begin position="321"/>
        <end position="332"/>
    </location>
</feature>
<feature type="region of interest" description="Disordered" evidence="1">
    <location>
        <begin position="74"/>
        <end position="104"/>
    </location>
</feature>
<dbReference type="PANTHER" id="PTHR13268:SF0">
    <property type="entry name" value="BCAS3 MICROTUBULE ASSOCIATED CELL MIGRATION FACTOR"/>
    <property type="match status" value="1"/>
</dbReference>
<feature type="compositionally biased region" description="Basic and acidic residues" evidence="1">
    <location>
        <begin position="982"/>
        <end position="995"/>
    </location>
</feature>
<evidence type="ECO:0000259" key="2">
    <source>
        <dbReference type="Pfam" id="PF21034"/>
    </source>
</evidence>
<feature type="compositionally biased region" description="Low complexity" evidence="1">
    <location>
        <begin position="950"/>
        <end position="967"/>
    </location>
</feature>
<evidence type="ECO:0000313" key="3">
    <source>
        <dbReference type="EMBL" id="ODO10714.1"/>
    </source>
</evidence>
<dbReference type="InterPro" id="IPR048382">
    <property type="entry name" value="BCAS3_WD40"/>
</dbReference>
<feature type="compositionally biased region" description="Basic and acidic residues" evidence="1">
    <location>
        <begin position="1014"/>
        <end position="1026"/>
    </location>
</feature>
<dbReference type="GO" id="GO:0005737">
    <property type="term" value="C:cytoplasm"/>
    <property type="evidence" value="ECO:0007669"/>
    <property type="project" value="TreeGrafter"/>
</dbReference>
<comment type="caution">
    <text evidence="3">The sequence shown here is derived from an EMBL/GenBank/DDBJ whole genome shotgun (WGS) entry which is preliminary data.</text>
</comment>
<sequence length="1026" mass="109633">MPSPDHGHAIHGPRPAPRRLGIPVDTVCVPPPPGLCLADLCHLAFSSDNPPHSLLSPIVSHFSALPSIPNLKGFLPTSPTAQPSSFNDSPDAPEPGKAVWQEGDLGDGQGIRPLLLVMSSVNALQIFTAPRPSSHADSQASQPIRPPEEAFVIPTIRYGAKTHISSLQFPTASSSAPKHAAPASREKVLTALMLDHQRVLLVTRTSGRKSALALVLMDLGSEVARKRVELGYGTAADIQGSPKVIVVATSHPTPSLHFLDPLSLESTRPAIIDLPTNPQTQLPAFSISGRLLAHAVSSPPAPFSRSAGTLVTSSSISTAKPSQRLSQSSRSPIDGAQGGALLNSAVEIGGGVARGVWAGIKLGARAASDAAARSRNDRLARSAPVNTAADLGDGIEDFEGVESKSLDGESVLESQMEVARSELNPGDGYWVKVIDLYPRDGSRGPDNLSGSISRGQAPEGTIAHFRLPPSSGLPLEPSHPPSPSYPTISQLSFSRCGTQLLVAPTDGRSFHIVELHPASITNAIGGRETKNQTWHLYELKRGHTIAAAENIQWDRSGKWISIGTGKGTVHIFPIHPCGGPPSTATHLSHTVTNPQQMYPLSTPVAPIARLRPGRPMGDVANGNRSTGAARPSPGQPVFTFLPHGPSPSSKVSYTDNLAIYRPRMGVLEYARLHTRKQSQGTNNIGAEAGHRSSHSQRGSSALTDMMRNRSSGHCDLLVEKDIRGRWSLPGATPEPVVLNLASVRPSASLRRSRASRMGSLAAAEIRTHSPSSRILPHSIYLSRQAEFYSARPIDDYSPLSILDLEARIHKLHFRHEVEARSPSDDSMEKMSVSFKEPLLSALHEIIESPPDRQIPGLPNGYGGAGGAWSAVPIRTVKAGLNEGVGRMRREYARAQYVRERRKADQAERLRAESTGLSFEDDAVFAAYDKDGEKADGAALELQLSRSLSTSASASNSGSASTPPSSSALPPPKADLSDGESGWGDKWEEEYKRAVEEDGGPDDLVLGLMDEEEDERRVWEAKRKTLD</sequence>
<evidence type="ECO:0000256" key="1">
    <source>
        <dbReference type="SAM" id="MobiDB-lite"/>
    </source>
</evidence>
<feature type="compositionally biased region" description="Polar residues" evidence="1">
    <location>
        <begin position="306"/>
        <end position="320"/>
    </location>
</feature>
<dbReference type="Proteomes" id="UP000095149">
    <property type="component" value="Unassembled WGS sequence"/>
</dbReference>
<reference evidence="3 4" key="1">
    <citation type="submission" date="2016-06" db="EMBL/GenBank/DDBJ databases">
        <title>Evolution of pathogenesis and genome organization in the Tremellales.</title>
        <authorList>
            <person name="Cuomo C."/>
            <person name="Litvintseva A."/>
            <person name="Heitman J."/>
            <person name="Chen Y."/>
            <person name="Sun S."/>
            <person name="Springer D."/>
            <person name="Dromer F."/>
            <person name="Young S."/>
            <person name="Zeng Q."/>
            <person name="Chapman S."/>
            <person name="Gujja S."/>
            <person name="Saif S."/>
            <person name="Birren B."/>
        </authorList>
    </citation>
    <scope>NUCLEOTIDE SEQUENCE [LARGE SCALE GENOMIC DNA]</scope>
    <source>
        <strain evidence="3 4">CBS 6273</strain>
    </source>
</reference>
<feature type="region of interest" description="Disordered" evidence="1">
    <location>
        <begin position="950"/>
        <end position="1026"/>
    </location>
</feature>
<proteinExistence type="predicted"/>
<dbReference type="PANTHER" id="PTHR13268">
    <property type="entry name" value="BREAST CARCINOMA AMPLIFIED SEQUENCE 3"/>
    <property type="match status" value="1"/>
</dbReference>
<accession>A0A1E3KC96</accession>
<feature type="region of interest" description="Disordered" evidence="1">
    <location>
        <begin position="467"/>
        <end position="486"/>
    </location>
</feature>
<feature type="domain" description="BCAS3 WD40" evidence="2">
    <location>
        <begin position="488"/>
        <end position="597"/>
    </location>
</feature>
<feature type="compositionally biased region" description="Polar residues" evidence="1">
    <location>
        <begin position="77"/>
        <end position="88"/>
    </location>
</feature>
<dbReference type="GO" id="GO:0042594">
    <property type="term" value="P:response to starvation"/>
    <property type="evidence" value="ECO:0007669"/>
    <property type="project" value="TreeGrafter"/>
</dbReference>
<gene>
    <name evidence="3" type="ORF">I350_01311</name>
</gene>
<dbReference type="SUPFAM" id="SSF101908">
    <property type="entry name" value="Putative isomerase YbhE"/>
    <property type="match status" value="1"/>
</dbReference>
<dbReference type="Pfam" id="PF21034">
    <property type="entry name" value="BCAS3_WD40"/>
    <property type="match status" value="1"/>
</dbReference>
<protein>
    <recommendedName>
        <fullName evidence="2">BCAS3 WD40 domain-containing protein</fullName>
    </recommendedName>
</protein>
<feature type="region of interest" description="Disordered" evidence="1">
    <location>
        <begin position="303"/>
        <end position="334"/>
    </location>
</feature>
<feature type="region of interest" description="Disordered" evidence="1">
    <location>
        <begin position="680"/>
        <end position="700"/>
    </location>
</feature>
<name>A0A1E3KC96_9TREE</name>
<feature type="compositionally biased region" description="Low complexity" evidence="1">
    <location>
        <begin position="467"/>
        <end position="476"/>
    </location>
</feature>
<feature type="region of interest" description="Disordered" evidence="1">
    <location>
        <begin position="1"/>
        <end position="21"/>
    </location>
</feature>